<name>A0A2Z5FUK9_9BACT</name>
<dbReference type="EMBL" id="CP030840">
    <property type="protein sequence ID" value="AXC10430.1"/>
    <property type="molecule type" value="Genomic_DNA"/>
</dbReference>
<accession>A0A2Z5FUK9</accession>
<proteinExistence type="predicted"/>
<keyword evidence="2" id="KW-1185">Reference proteome</keyword>
<gene>
    <name evidence="1" type="ORF">ACPOL_1079</name>
</gene>
<dbReference type="KEGG" id="abas:ACPOL_1079"/>
<evidence type="ECO:0000313" key="1">
    <source>
        <dbReference type="EMBL" id="AXC10430.1"/>
    </source>
</evidence>
<evidence type="ECO:0000313" key="2">
    <source>
        <dbReference type="Proteomes" id="UP000253606"/>
    </source>
</evidence>
<dbReference type="AlphaFoldDB" id="A0A2Z5FUK9"/>
<dbReference type="Proteomes" id="UP000253606">
    <property type="component" value="Chromosome"/>
</dbReference>
<reference evidence="1 2" key="1">
    <citation type="journal article" date="2018" name="Front. Microbiol.">
        <title>Hydrolytic Capabilities as a Key to Environmental Success: Chitinolytic and Cellulolytic Acidobacteria From Acidic Sub-arctic Soils and Boreal Peatlands.</title>
        <authorList>
            <person name="Belova S.E."/>
            <person name="Ravin N.V."/>
            <person name="Pankratov T.A."/>
            <person name="Rakitin A.L."/>
            <person name="Ivanova A.A."/>
            <person name="Beletsky A.V."/>
            <person name="Mardanov A.V."/>
            <person name="Sinninghe Damste J.S."/>
            <person name="Dedysh S.N."/>
        </authorList>
    </citation>
    <scope>NUCLEOTIDE SEQUENCE [LARGE SCALE GENOMIC DNA]</scope>
    <source>
        <strain evidence="1 2">SBC82</strain>
    </source>
</reference>
<organism evidence="1 2">
    <name type="scientific">Acidisarcina polymorpha</name>
    <dbReference type="NCBI Taxonomy" id="2211140"/>
    <lineage>
        <taxon>Bacteria</taxon>
        <taxon>Pseudomonadati</taxon>
        <taxon>Acidobacteriota</taxon>
        <taxon>Terriglobia</taxon>
        <taxon>Terriglobales</taxon>
        <taxon>Acidobacteriaceae</taxon>
        <taxon>Acidisarcina</taxon>
    </lineage>
</organism>
<sequence length="42" mass="4861">MWLEWENQLSMPTVEFPHFILAESTKRIAPGAVQFQDLAVDN</sequence>
<protein>
    <submittedName>
        <fullName evidence="1">Uncharacterized protein</fullName>
    </submittedName>
</protein>